<evidence type="ECO:0000256" key="1">
    <source>
        <dbReference type="ARBA" id="ARBA00023002"/>
    </source>
</evidence>
<dbReference type="GO" id="GO:0016616">
    <property type="term" value="F:oxidoreductase activity, acting on the CH-OH group of donors, NAD or NADP as acceptor"/>
    <property type="evidence" value="ECO:0007669"/>
    <property type="project" value="TreeGrafter"/>
</dbReference>
<dbReference type="AlphaFoldDB" id="X6PCB9"/>
<dbReference type="SUPFAM" id="SSF51735">
    <property type="entry name" value="NAD(P)-binding Rossmann-fold domains"/>
    <property type="match status" value="1"/>
</dbReference>
<keyword evidence="3" id="KW-1185">Reference proteome</keyword>
<dbReference type="OrthoDB" id="2735536at2759"/>
<organism evidence="2 3">
    <name type="scientific">Reticulomyxa filosa</name>
    <dbReference type="NCBI Taxonomy" id="46433"/>
    <lineage>
        <taxon>Eukaryota</taxon>
        <taxon>Sar</taxon>
        <taxon>Rhizaria</taxon>
        <taxon>Retaria</taxon>
        <taxon>Foraminifera</taxon>
        <taxon>Monothalamids</taxon>
        <taxon>Reticulomyxidae</taxon>
        <taxon>Reticulomyxa</taxon>
    </lineage>
</organism>
<protein>
    <submittedName>
        <fullName evidence="2">NAD-dependent epimerase/dehydratase</fullName>
    </submittedName>
</protein>
<keyword evidence="1" id="KW-0560">Oxidoreductase</keyword>
<gene>
    <name evidence="2" type="ORF">RFI_01750</name>
</gene>
<dbReference type="Gene3D" id="3.40.50.720">
    <property type="entry name" value="NAD(P)-binding Rossmann-like Domain"/>
    <property type="match status" value="1"/>
</dbReference>
<name>X6PCB9_RETFI</name>
<dbReference type="InterPro" id="IPR050425">
    <property type="entry name" value="NAD(P)_dehydrat-like"/>
</dbReference>
<feature type="non-terminal residue" evidence="2">
    <location>
        <position position="1"/>
    </location>
</feature>
<comment type="caution">
    <text evidence="2">The sequence shown here is derived from an EMBL/GenBank/DDBJ whole genome shotgun (WGS) entry which is preliminary data.</text>
</comment>
<dbReference type="PANTHER" id="PTHR10366">
    <property type="entry name" value="NAD DEPENDENT EPIMERASE/DEHYDRATASE"/>
    <property type="match status" value="1"/>
</dbReference>
<dbReference type="InterPro" id="IPR036291">
    <property type="entry name" value="NAD(P)-bd_dom_sf"/>
</dbReference>
<dbReference type="Proteomes" id="UP000023152">
    <property type="component" value="Unassembled WGS sequence"/>
</dbReference>
<proteinExistence type="predicted"/>
<dbReference type="PANTHER" id="PTHR10366:SF564">
    <property type="entry name" value="STEROL-4-ALPHA-CARBOXYLATE 3-DEHYDROGENASE, DECARBOXYLATING"/>
    <property type="match status" value="1"/>
</dbReference>
<evidence type="ECO:0000313" key="2">
    <source>
        <dbReference type="EMBL" id="ETO35312.1"/>
    </source>
</evidence>
<dbReference type="EMBL" id="ASPP01001743">
    <property type="protein sequence ID" value="ETO35312.1"/>
    <property type="molecule type" value="Genomic_DNA"/>
</dbReference>
<reference evidence="2 3" key="1">
    <citation type="journal article" date="2013" name="Curr. Biol.">
        <title>The Genome of the Foraminiferan Reticulomyxa filosa.</title>
        <authorList>
            <person name="Glockner G."/>
            <person name="Hulsmann N."/>
            <person name="Schleicher M."/>
            <person name="Noegel A.A."/>
            <person name="Eichinger L."/>
            <person name="Gallinger C."/>
            <person name="Pawlowski J."/>
            <person name="Sierra R."/>
            <person name="Euteneuer U."/>
            <person name="Pillet L."/>
            <person name="Moustafa A."/>
            <person name="Platzer M."/>
            <person name="Groth M."/>
            <person name="Szafranski K."/>
            <person name="Schliwa M."/>
        </authorList>
    </citation>
    <scope>NUCLEOTIDE SEQUENCE [LARGE SCALE GENOMIC DNA]</scope>
</reference>
<sequence length="109" mass="12246">VPDYIKSKSVAEETAWEFVKKHNNPFELVCVHPTLVLGPILSGRLPDSMKTLVAMMNGEFPFVPNLHWSIVDVRDVAQAIQKALKAPNANGNRYMLSGENLWFIDMAHV</sequence>
<accession>X6PCB9</accession>
<evidence type="ECO:0000313" key="3">
    <source>
        <dbReference type="Proteomes" id="UP000023152"/>
    </source>
</evidence>